<evidence type="ECO:0000256" key="5">
    <source>
        <dbReference type="SAM" id="MobiDB-lite"/>
    </source>
</evidence>
<protein>
    <submittedName>
        <fullName evidence="6">Putative LRR receptor-like serine/threonine-protein kinase</fullName>
    </submittedName>
</protein>
<dbReference type="Pfam" id="PF00085">
    <property type="entry name" value="Thioredoxin"/>
    <property type="match status" value="1"/>
</dbReference>
<keyword evidence="4" id="KW-0325">Glycoprotein</keyword>
<dbReference type="CDD" id="cd02995">
    <property type="entry name" value="PDI_a_PDI_a'_C"/>
    <property type="match status" value="1"/>
</dbReference>
<dbReference type="Pfam" id="PF00560">
    <property type="entry name" value="LRR_1"/>
    <property type="match status" value="1"/>
</dbReference>
<evidence type="ECO:0000256" key="2">
    <source>
        <dbReference type="ARBA" id="ARBA00022729"/>
    </source>
</evidence>
<dbReference type="PROSITE" id="PS00194">
    <property type="entry name" value="THIOREDOXIN_1"/>
    <property type="match status" value="1"/>
</dbReference>
<dbReference type="EnsemblPlants" id="EMT20375">
    <property type="protein sequence ID" value="EMT20375"/>
    <property type="gene ID" value="F775_04120"/>
</dbReference>
<dbReference type="ExpressionAtlas" id="R7WFW8">
    <property type="expression patterns" value="baseline"/>
</dbReference>
<dbReference type="SUPFAM" id="SSF52833">
    <property type="entry name" value="Thioredoxin-like"/>
    <property type="match status" value="2"/>
</dbReference>
<sequence>MPSFANCTKLRVLDVSSNNLVGQISVDLPAHLHKLLLSHNNLTGIIPTSLANITTLAAIDCRYNHIKGNIPSEFAHLSSLQYLYVGANQLAGRFPQTILNISTLTGLGLFLDGLSGELPPILCTSLPNLQILVLGGNFFVGNIPSSLTNSSNLYNIDLSELTKLSLLNLEENKLQAHSRVDWEFLDSLGNCTKLQIFSMTMNHLSVHVPSSLGNLSNQLQRLYLAKNQLSGNFPSIIANLPNLIGVALSGNHFTGVVPEWIGTLNTLQQIGLAANFFTGVIPSSFSNLSQLGSLSLYSNQFIGHIPPNFGNFPMLQYLDISNNNLHGTVPMEIFRIPSMIGIDLSFNNLDKQLPTNIGNAKQLVYFRYGCVFLTLAFYNVLHDIPDDDSEQLIQKQIIASGLDIDIGMALDIPNSAVWLDKESVQGTGLKYPMARSESPRLYPRIRRGGARFSLILLFAVAKESSKFLPIIKETAKSFKGKLLFVFVERDNEEVGEPVANYFGITGNETTVLAYTGNEDAKKFFFSGEISLDTIKEFAQDFLEDKLTPSYKSDPVPESNDEDVKVVVGKSLDQIVLDESKDVLLEVYAPWCGHCQSLEPIYNKLAKYLRGIDSLVIAKMDGTNNEHPRAKPDGFPTILFYPAGKKSFEPITFEGDRTVVEMYKFLKKHAAIPFKLKRPDSSGSTTEGEKSSGSNPKDEL</sequence>
<evidence type="ECO:0000313" key="6">
    <source>
        <dbReference type="EnsemblPlants" id="EMT20375"/>
    </source>
</evidence>
<keyword evidence="2" id="KW-0732">Signal</keyword>
<dbReference type="PANTHER" id="PTHR48004:SF58">
    <property type="entry name" value="OS01G0162200 PROTEIN"/>
    <property type="match status" value="1"/>
</dbReference>
<dbReference type="Pfam" id="PF13848">
    <property type="entry name" value="Thioredoxin_6"/>
    <property type="match status" value="1"/>
</dbReference>
<proteinExistence type="predicted"/>
<dbReference type="InterPro" id="IPR052941">
    <property type="entry name" value="StomDev_PlantInt_Reg"/>
</dbReference>
<dbReference type="SUPFAM" id="SSF52058">
    <property type="entry name" value="L domain-like"/>
    <property type="match status" value="2"/>
</dbReference>
<dbReference type="Pfam" id="PF13855">
    <property type="entry name" value="LRR_8"/>
    <property type="match status" value="2"/>
</dbReference>
<dbReference type="InterPro" id="IPR036249">
    <property type="entry name" value="Thioredoxin-like_sf"/>
</dbReference>
<feature type="compositionally biased region" description="Low complexity" evidence="5">
    <location>
        <begin position="680"/>
        <end position="693"/>
    </location>
</feature>
<evidence type="ECO:0000256" key="3">
    <source>
        <dbReference type="ARBA" id="ARBA00022737"/>
    </source>
</evidence>
<keyword evidence="3" id="KW-0677">Repeat</keyword>
<dbReference type="InterPro" id="IPR001611">
    <property type="entry name" value="Leu-rich_rpt"/>
</dbReference>
<feature type="region of interest" description="Disordered" evidence="5">
    <location>
        <begin position="675"/>
        <end position="699"/>
    </location>
</feature>
<name>R7WFW8_AEGTA</name>
<keyword evidence="1" id="KW-0433">Leucine-rich repeat</keyword>
<dbReference type="CDD" id="cd02982">
    <property type="entry name" value="PDI_b'_family"/>
    <property type="match status" value="1"/>
</dbReference>
<dbReference type="PROSITE" id="PS51352">
    <property type="entry name" value="THIOREDOXIN_2"/>
    <property type="match status" value="1"/>
</dbReference>
<dbReference type="FunFam" id="3.40.30.10:FF:000109">
    <property type="entry name" value="Protein disulfide-isomerase"/>
    <property type="match status" value="1"/>
</dbReference>
<dbReference type="AlphaFoldDB" id="R7WFW8"/>
<accession>R7WFW8</accession>
<dbReference type="Gene3D" id="3.80.10.10">
    <property type="entry name" value="Ribonuclease Inhibitor"/>
    <property type="match status" value="2"/>
</dbReference>
<dbReference type="InterPro" id="IPR017937">
    <property type="entry name" value="Thioredoxin_CS"/>
</dbReference>
<reference evidence="6" key="1">
    <citation type="submission" date="2015-06" db="UniProtKB">
        <authorList>
            <consortium name="EnsemblPlants"/>
        </authorList>
    </citation>
    <scope>IDENTIFICATION</scope>
</reference>
<dbReference type="InterPro" id="IPR013766">
    <property type="entry name" value="Thioredoxin_domain"/>
</dbReference>
<dbReference type="FunFam" id="3.80.10.10:FF:000041">
    <property type="entry name" value="LRR receptor-like serine/threonine-protein kinase ERECTA"/>
    <property type="match status" value="3"/>
</dbReference>
<dbReference type="InterPro" id="IPR032675">
    <property type="entry name" value="LRR_dom_sf"/>
</dbReference>
<evidence type="ECO:0000256" key="1">
    <source>
        <dbReference type="ARBA" id="ARBA00022614"/>
    </source>
</evidence>
<evidence type="ECO:0000256" key="4">
    <source>
        <dbReference type="ARBA" id="ARBA00023180"/>
    </source>
</evidence>
<dbReference type="PANTHER" id="PTHR48004">
    <property type="entry name" value="OS01G0149700 PROTEIN"/>
    <property type="match status" value="1"/>
</dbReference>
<dbReference type="Gene3D" id="3.40.30.10">
    <property type="entry name" value="Glutaredoxin"/>
    <property type="match status" value="2"/>
</dbReference>
<organism evidence="6">
    <name type="scientific">Aegilops tauschii</name>
    <name type="common">Tausch's goatgrass</name>
    <name type="synonym">Aegilops squarrosa</name>
    <dbReference type="NCBI Taxonomy" id="37682"/>
    <lineage>
        <taxon>Eukaryota</taxon>
        <taxon>Viridiplantae</taxon>
        <taxon>Streptophyta</taxon>
        <taxon>Embryophyta</taxon>
        <taxon>Tracheophyta</taxon>
        <taxon>Spermatophyta</taxon>
        <taxon>Magnoliopsida</taxon>
        <taxon>Liliopsida</taxon>
        <taxon>Poales</taxon>
        <taxon>Poaceae</taxon>
        <taxon>BOP clade</taxon>
        <taxon>Pooideae</taxon>
        <taxon>Triticodae</taxon>
        <taxon>Triticeae</taxon>
        <taxon>Triticinae</taxon>
        <taxon>Aegilops</taxon>
    </lineage>
</organism>